<evidence type="ECO:0000313" key="3">
    <source>
        <dbReference type="Proteomes" id="UP001162120"/>
    </source>
</evidence>
<dbReference type="PANTHER" id="PTHR43888">
    <property type="entry name" value="DNAJ-LIKE-2, ISOFORM A-RELATED"/>
    <property type="match status" value="1"/>
</dbReference>
<sequence>MDESDKTFYEILNVDTNSSLDEIKRQYRLNALKYHPDKETGDENLFKLINSAYETLSDADKRSAYDSKQVKYEGSKRMHNFFENIFEVEEEQQKVVLRADLNDVLYGCYKKYDVRVTVPCVDCKETGILNPDKNTIQCRECFGKGVNPMMAFLSCMTCNGKGIFIINRTMCKKCDGNRMLHKHDERTIYLKPGIKNNAIISVSKCLVLLIEHHYENTSLKIIDMDIHLYVEITLLELLCGFVKEVSFGHEVFIIQSVKVFDYQKPVQLKKKGIAETGDLLIHFNLIVDVSNALYGKIGQSLNQLLKTNLEFKPTGEENVVSVQ</sequence>
<dbReference type="EMBL" id="MT663534">
    <property type="protein sequence ID" value="QOI90181.1"/>
    <property type="molecule type" value="Genomic_DNA"/>
</dbReference>
<dbReference type="PROSITE" id="PS50076">
    <property type="entry name" value="DNAJ_2"/>
    <property type="match status" value="1"/>
</dbReference>
<dbReference type="Pfam" id="PF00226">
    <property type="entry name" value="DnaJ"/>
    <property type="match status" value="1"/>
</dbReference>
<dbReference type="PROSITE" id="PS00636">
    <property type="entry name" value="DNAJ_1"/>
    <property type="match status" value="1"/>
</dbReference>
<dbReference type="GO" id="GO:0030544">
    <property type="term" value="F:Hsp70 protein binding"/>
    <property type="evidence" value="ECO:0007669"/>
    <property type="project" value="InterPro"/>
</dbReference>
<dbReference type="SMART" id="SM00271">
    <property type="entry name" value="DnaJ"/>
    <property type="match status" value="1"/>
</dbReference>
<dbReference type="Proteomes" id="UP001162120">
    <property type="component" value="Segment"/>
</dbReference>
<reference evidence="2" key="1">
    <citation type="submission" date="2020-06" db="EMBL/GenBank/DDBJ databases">
        <title>Lateral gene transfer of anion-conducting channel rhodopsins between green algae and giant viruses.</title>
        <authorList>
            <person name="Rozenberg A."/>
            <person name="Oppermann J."/>
            <person name="Wietek J."/>
            <person name="Fernandez Lahore R.G."/>
            <person name="Sandaa R.-A."/>
            <person name="Bratbak G."/>
            <person name="Hegemann P."/>
            <person name="Beja O."/>
        </authorList>
    </citation>
    <scope>NUCLEOTIDE SEQUENCE</scope>
    <source>
        <strain evidence="2">01B</strain>
    </source>
</reference>
<dbReference type="InterPro" id="IPR018253">
    <property type="entry name" value="DnaJ_domain_CS"/>
</dbReference>
<dbReference type="GO" id="GO:0006457">
    <property type="term" value="P:protein folding"/>
    <property type="evidence" value="ECO:0007669"/>
    <property type="project" value="InterPro"/>
</dbReference>
<evidence type="ECO:0000313" key="2">
    <source>
        <dbReference type="EMBL" id="QOI90181.1"/>
    </source>
</evidence>
<protein>
    <recommendedName>
        <fullName evidence="1">J domain-containing protein</fullName>
    </recommendedName>
</protein>
<dbReference type="InterPro" id="IPR001623">
    <property type="entry name" value="DnaJ_domain"/>
</dbReference>
<dbReference type="PRINTS" id="PR00625">
    <property type="entry name" value="JDOMAIN"/>
</dbReference>
<dbReference type="InterPro" id="IPR036410">
    <property type="entry name" value="HSP_DnaJ_Cys-rich_dom_sf"/>
</dbReference>
<feature type="domain" description="J" evidence="1">
    <location>
        <begin position="7"/>
        <end position="69"/>
    </location>
</feature>
<organism evidence="2 3">
    <name type="scientific">Pyramimonas orientalis virus 01B</name>
    <dbReference type="NCBI Taxonomy" id="3134525"/>
    <lineage>
        <taxon>Viruses</taxon>
        <taxon>Varidnaviria</taxon>
        <taxon>Bamfordvirae</taxon>
        <taxon>Nucleocytoviricota</taxon>
        <taxon>Megaviricetes</taxon>
        <taxon>Imitervirales</taxon>
        <taxon>Allomimiviridae</taxon>
        <taxon>Heliosvirus</taxon>
        <taxon>Heliosvirus raunefjordenense</taxon>
    </lineage>
</organism>
<dbReference type="Gene3D" id="2.10.230.10">
    <property type="entry name" value="Heat shock protein DnaJ, cysteine-rich domain"/>
    <property type="match status" value="1"/>
</dbReference>
<dbReference type="InterPro" id="IPR044713">
    <property type="entry name" value="DNJA1/2-like"/>
</dbReference>
<accession>A0A7M4CES1</accession>
<dbReference type="CDD" id="cd06257">
    <property type="entry name" value="DnaJ"/>
    <property type="match status" value="1"/>
</dbReference>
<proteinExistence type="predicted"/>
<dbReference type="SUPFAM" id="SSF46565">
    <property type="entry name" value="Chaperone J-domain"/>
    <property type="match status" value="1"/>
</dbReference>
<evidence type="ECO:0000259" key="1">
    <source>
        <dbReference type="PROSITE" id="PS50076"/>
    </source>
</evidence>
<name>A0A7M4CES1_9VIRU</name>
<dbReference type="SUPFAM" id="SSF57938">
    <property type="entry name" value="DnaJ/Hsp40 cysteine-rich domain"/>
    <property type="match status" value="1"/>
</dbReference>
<dbReference type="Gene3D" id="1.10.287.110">
    <property type="entry name" value="DnaJ domain"/>
    <property type="match status" value="1"/>
</dbReference>
<gene>
    <name evidence="2" type="ORF">HWQ62_00044</name>
</gene>
<dbReference type="Gene3D" id="2.60.260.20">
    <property type="entry name" value="Urease metallochaperone UreE, N-terminal domain"/>
    <property type="match status" value="1"/>
</dbReference>
<dbReference type="InterPro" id="IPR036869">
    <property type="entry name" value="J_dom_sf"/>
</dbReference>
<keyword evidence="3" id="KW-1185">Reference proteome</keyword>